<reference evidence="2 3" key="1">
    <citation type="journal article" date="2015" name="Genome Biol.">
        <title>Comparative genomics of Steinernema reveals deeply conserved gene regulatory networks.</title>
        <authorList>
            <person name="Dillman A.R."/>
            <person name="Macchietto M."/>
            <person name="Porter C.F."/>
            <person name="Rogers A."/>
            <person name="Williams B."/>
            <person name="Antoshechkin I."/>
            <person name="Lee M.M."/>
            <person name="Goodwin Z."/>
            <person name="Lu X."/>
            <person name="Lewis E.E."/>
            <person name="Goodrich-Blair H."/>
            <person name="Stock S.P."/>
            <person name="Adams B.J."/>
            <person name="Sternberg P.W."/>
            <person name="Mortazavi A."/>
        </authorList>
    </citation>
    <scope>NUCLEOTIDE SEQUENCE [LARGE SCALE GENOMIC DNA]</scope>
    <source>
        <strain evidence="2 3">ALL</strain>
    </source>
</reference>
<name>A0A4U8UNK5_STECR</name>
<accession>A0A4U8UNK5</accession>
<dbReference type="EMBL" id="AZBU02000001">
    <property type="protein sequence ID" value="TMS34259.1"/>
    <property type="molecule type" value="Genomic_DNA"/>
</dbReference>
<dbReference type="STRING" id="34508.A0A4U8UNK5"/>
<dbReference type="AlphaFoldDB" id="A0A4U8UNK5"/>
<dbReference type="InterPro" id="IPR037365">
    <property type="entry name" value="Slowmo/Ups"/>
</dbReference>
<dbReference type="EMBL" id="CM016762">
    <property type="protein sequence ID" value="TMS34259.1"/>
    <property type="molecule type" value="Genomic_DNA"/>
</dbReference>
<dbReference type="PROSITE" id="PS50904">
    <property type="entry name" value="PRELI_MSF1"/>
    <property type="match status" value="1"/>
</dbReference>
<comment type="caution">
    <text evidence="2">The sequence shown here is derived from an EMBL/GenBank/DDBJ whole genome shotgun (WGS) entry which is preliminary data.</text>
</comment>
<feature type="domain" description="PRELI/MSF1" evidence="1">
    <location>
        <begin position="1"/>
        <end position="180"/>
    </location>
</feature>
<dbReference type="PANTHER" id="PTHR11158">
    <property type="entry name" value="MSF1/PX19 RELATED"/>
    <property type="match status" value="1"/>
</dbReference>
<dbReference type="InterPro" id="IPR006797">
    <property type="entry name" value="PRELI/MSF1_dom"/>
</dbReference>
<evidence type="ECO:0000313" key="2">
    <source>
        <dbReference type="EMBL" id="TMS34259.1"/>
    </source>
</evidence>
<dbReference type="GO" id="GO:0005758">
    <property type="term" value="C:mitochondrial intermembrane space"/>
    <property type="evidence" value="ECO:0007669"/>
    <property type="project" value="InterPro"/>
</dbReference>
<reference evidence="2 3" key="2">
    <citation type="journal article" date="2019" name="G3 (Bethesda)">
        <title>Hybrid Assembly of the Genome of the Entomopathogenic Nematode Steinernema carpocapsae Identifies the X-Chromosome.</title>
        <authorList>
            <person name="Serra L."/>
            <person name="Macchietto M."/>
            <person name="Macias-Munoz A."/>
            <person name="McGill C.J."/>
            <person name="Rodriguez I.M."/>
            <person name="Rodriguez B."/>
            <person name="Murad R."/>
            <person name="Mortazavi A."/>
        </authorList>
    </citation>
    <scope>NUCLEOTIDE SEQUENCE [LARGE SCALE GENOMIC DNA]</scope>
    <source>
        <strain evidence="2 3">ALL</strain>
    </source>
</reference>
<proteinExistence type="predicted"/>
<keyword evidence="3" id="KW-1185">Reference proteome</keyword>
<protein>
    <recommendedName>
        <fullName evidence="1">PRELI/MSF1 domain-containing protein</fullName>
    </recommendedName>
</protein>
<evidence type="ECO:0000259" key="1">
    <source>
        <dbReference type="PROSITE" id="PS50904"/>
    </source>
</evidence>
<organism evidence="2 3">
    <name type="scientific">Steinernema carpocapsae</name>
    <name type="common">Entomopathogenic nematode</name>
    <dbReference type="NCBI Taxonomy" id="34508"/>
    <lineage>
        <taxon>Eukaryota</taxon>
        <taxon>Metazoa</taxon>
        <taxon>Ecdysozoa</taxon>
        <taxon>Nematoda</taxon>
        <taxon>Chromadorea</taxon>
        <taxon>Rhabditida</taxon>
        <taxon>Tylenchina</taxon>
        <taxon>Panagrolaimomorpha</taxon>
        <taxon>Strongyloidoidea</taxon>
        <taxon>Steinernematidae</taxon>
        <taxon>Steinernema</taxon>
    </lineage>
</organism>
<dbReference type="Pfam" id="PF04707">
    <property type="entry name" value="PRELI"/>
    <property type="match status" value="1"/>
</dbReference>
<dbReference type="OrthoDB" id="341300at2759"/>
<gene>
    <name evidence="2" type="ORF">L596_001887</name>
</gene>
<dbReference type="Proteomes" id="UP000298663">
    <property type="component" value="Chromosome X"/>
</dbReference>
<evidence type="ECO:0000313" key="3">
    <source>
        <dbReference type="Proteomes" id="UP000298663"/>
    </source>
</evidence>
<sequence length="220" mass="25494">MKTWTAASHVFPYSFNEVVAAFWDRYPNSFAKHVLSEDVLECQVSGDEIRTKKLIVKKGASFLKSAPSWMSRLINIQVIPTIEESIFNRVSGTLTTYTRNVSCRELFHMEEKCFYKSINERHPMDRMARTELTRHLYVNVTYGRINSLVERVLVMTFNKSVKRTVQGLTERLEERYGSPIINVPFKSRLAGLCKLYPRSMLTVSPTFTDSLVRKIRLIKA</sequence>